<dbReference type="AlphaFoldDB" id="A0A2X0QTE6"/>
<proteinExistence type="predicted"/>
<accession>A0A2X0QTE6</accession>
<reference evidence="1" key="1">
    <citation type="submission" date="2018-05" db="EMBL/GenBank/DDBJ databases">
        <authorList>
            <person name="Lanie J.A."/>
            <person name="Ng W.-L."/>
            <person name="Kazmierczak K.M."/>
            <person name="Andrzejewski T.M."/>
            <person name="Davidsen T.M."/>
            <person name="Wayne K.J."/>
            <person name="Tettelin H."/>
            <person name="Glass J.I."/>
            <person name="Rusch D."/>
            <person name="Podicherti R."/>
            <person name="Tsui H.-C.T."/>
            <person name="Winkler M.E."/>
        </authorList>
    </citation>
    <scope>NUCLEOTIDE SEQUENCE</scope>
    <source>
        <strain evidence="1">KNB</strain>
    </source>
</reference>
<name>A0A2X0QTE6_9PROT</name>
<gene>
    <name evidence="1" type="ORF">NITFAB_0968</name>
</gene>
<dbReference type="EMBL" id="LS423452">
    <property type="protein sequence ID" value="SPS05379.1"/>
    <property type="molecule type" value="Genomic_DNA"/>
</dbReference>
<organism evidence="1">
    <name type="scientific">Candidatus Nitrotoga fabula</name>
    <dbReference type="NCBI Taxonomy" id="2182327"/>
    <lineage>
        <taxon>Bacteria</taxon>
        <taxon>Pseudomonadati</taxon>
        <taxon>Pseudomonadota</taxon>
        <taxon>Betaproteobacteria</taxon>
        <taxon>Nitrosomonadales</taxon>
        <taxon>Gallionellaceae</taxon>
        <taxon>Candidatus Nitrotoga</taxon>
    </lineage>
</organism>
<sequence>MGIMGIMGIMDAMDSMIRISNQMEKLMEIGVCLCMKKCFRSWI</sequence>
<evidence type="ECO:0000313" key="1">
    <source>
        <dbReference type="EMBL" id="SPS05379.1"/>
    </source>
</evidence>
<protein>
    <submittedName>
        <fullName evidence="1">Uncharacterized protein</fullName>
    </submittedName>
</protein>